<dbReference type="STRING" id="196109.A0A136IJD7"/>
<dbReference type="OrthoDB" id="543156at2759"/>
<dbReference type="GO" id="GO:0016740">
    <property type="term" value="F:transferase activity"/>
    <property type="evidence" value="ECO:0007669"/>
    <property type="project" value="UniProtKB-KW"/>
</dbReference>
<accession>A0A136IJD7</accession>
<dbReference type="Gene3D" id="3.40.50.880">
    <property type="match status" value="1"/>
</dbReference>
<name>A0A136IJD7_9PEZI</name>
<proteinExistence type="predicted"/>
<dbReference type="InterPro" id="IPR029062">
    <property type="entry name" value="Class_I_gatase-like"/>
</dbReference>
<dbReference type="InterPro" id="IPR032633">
    <property type="entry name" value="ThiJ-like"/>
</dbReference>
<reference evidence="2" key="1">
    <citation type="submission" date="2016-02" db="EMBL/GenBank/DDBJ databases">
        <title>Draft genome sequence of Microdochium bolleyi, a fungal endophyte of beachgrass.</title>
        <authorList>
            <consortium name="DOE Joint Genome Institute"/>
            <person name="David A.S."/>
            <person name="May G."/>
            <person name="Haridas S."/>
            <person name="Lim J."/>
            <person name="Wang M."/>
            <person name="Labutti K."/>
            <person name="Lipzen A."/>
            <person name="Barry K."/>
            <person name="Grigoriev I.V."/>
        </authorList>
    </citation>
    <scope>NUCLEOTIDE SEQUENCE [LARGE SCALE GENOMIC DNA]</scope>
    <source>
        <strain evidence="2">J235TASD1</strain>
    </source>
</reference>
<dbReference type="SUPFAM" id="SSF52317">
    <property type="entry name" value="Class I glutamine amidotransferase-like"/>
    <property type="match status" value="1"/>
</dbReference>
<protein>
    <submittedName>
        <fullName evidence="1">Class I glutamine amidotransferase-like protein</fullName>
    </submittedName>
</protein>
<keyword evidence="1" id="KW-0808">Transferase</keyword>
<dbReference type="Proteomes" id="UP000070501">
    <property type="component" value="Unassembled WGS sequence"/>
</dbReference>
<gene>
    <name evidence="1" type="ORF">Micbo1qcDRAFT_62862</name>
</gene>
<dbReference type="AlphaFoldDB" id="A0A136IJD7"/>
<evidence type="ECO:0000313" key="1">
    <source>
        <dbReference type="EMBL" id="KXJ85071.1"/>
    </source>
</evidence>
<sequence>MENIPDTPVSVADTSVNSGIKAVFVMADYGHDPTETAVPYAAFKAAGYDVSFVTEAGKTPECDKKMLEGVTQKLLGATKGVVSLYSKMALSPEFRSPKSWSSPDFTLEAYDIVIFPGGHDKAVRQVIDSPRVHELVVNHFPRTQKPSRKIVGAVCHGVMVLSSSKDPATGHSVIRNCDTTALPSKFEQGAYWGTKLFLGDYYKTYGAGSEDVQQSVTKVLAAPSQFKGTLNPGPFIVEDQHYNYISARYPGDAELFSEEIIKLVESFNKIV</sequence>
<dbReference type="EMBL" id="KQ964298">
    <property type="protein sequence ID" value="KXJ85071.1"/>
    <property type="molecule type" value="Genomic_DNA"/>
</dbReference>
<dbReference type="PANTHER" id="PTHR43068">
    <property type="entry name" value="SLR1854 PROTEIN"/>
    <property type="match status" value="1"/>
</dbReference>
<evidence type="ECO:0000313" key="2">
    <source>
        <dbReference type="Proteomes" id="UP000070501"/>
    </source>
</evidence>
<keyword evidence="2" id="KW-1185">Reference proteome</keyword>
<dbReference type="PANTHER" id="PTHR43068:SF1">
    <property type="entry name" value="SLR1854 PROTEIN"/>
    <property type="match status" value="1"/>
</dbReference>
<dbReference type="InParanoid" id="A0A136IJD7"/>
<keyword evidence="1" id="KW-0315">Glutamine amidotransferase</keyword>
<dbReference type="Pfam" id="PF17124">
    <property type="entry name" value="ThiJ_like"/>
    <property type="match status" value="1"/>
</dbReference>
<organism evidence="1 2">
    <name type="scientific">Microdochium bolleyi</name>
    <dbReference type="NCBI Taxonomy" id="196109"/>
    <lineage>
        <taxon>Eukaryota</taxon>
        <taxon>Fungi</taxon>
        <taxon>Dikarya</taxon>
        <taxon>Ascomycota</taxon>
        <taxon>Pezizomycotina</taxon>
        <taxon>Sordariomycetes</taxon>
        <taxon>Xylariomycetidae</taxon>
        <taxon>Xylariales</taxon>
        <taxon>Microdochiaceae</taxon>
        <taxon>Microdochium</taxon>
    </lineage>
</organism>